<evidence type="ECO:0000313" key="11">
    <source>
        <dbReference type="Proteomes" id="UP000575898"/>
    </source>
</evidence>
<dbReference type="GO" id="GO:0009424">
    <property type="term" value="C:bacterial-type flagellum hook"/>
    <property type="evidence" value="ECO:0007669"/>
    <property type="project" value="InterPro"/>
</dbReference>
<comment type="similarity">
    <text evidence="3">Belongs to the flagella basal body rod proteins family.</text>
</comment>
<gene>
    <name evidence="10" type="ORF">HNQ59_002029</name>
</gene>
<protein>
    <recommendedName>
        <fullName evidence="4">Flagellar hook-associated protein 1</fullName>
    </recommendedName>
</protein>
<keyword evidence="6" id="KW-0975">Bacterial flagellum</keyword>
<organism evidence="10 11">
    <name type="scientific">Chitinivorax tropicus</name>
    <dbReference type="NCBI Taxonomy" id="714531"/>
    <lineage>
        <taxon>Bacteria</taxon>
        <taxon>Pseudomonadati</taxon>
        <taxon>Pseudomonadota</taxon>
        <taxon>Betaproteobacteria</taxon>
        <taxon>Chitinivorax</taxon>
    </lineage>
</organism>
<evidence type="ECO:0000256" key="2">
    <source>
        <dbReference type="ARBA" id="ARBA00004613"/>
    </source>
</evidence>
<dbReference type="GO" id="GO:0005576">
    <property type="term" value="C:extracellular region"/>
    <property type="evidence" value="ECO:0007669"/>
    <property type="project" value="UniProtKB-SubCell"/>
</dbReference>
<evidence type="ECO:0000259" key="7">
    <source>
        <dbReference type="Pfam" id="PF06429"/>
    </source>
</evidence>
<dbReference type="InterPro" id="IPR053927">
    <property type="entry name" value="FlgK_helical"/>
</dbReference>
<dbReference type="RefSeq" id="WP_184038482.1">
    <property type="nucleotide sequence ID" value="NZ_JACHHY010000011.1"/>
</dbReference>
<sequence length="751" mass="78199">MASGIFGVALTGLNAAQSGLLTTSHNVANAGTAGYNRQEIRQEASKPLFTGAGFFGRGVEVTNVVRAYSDFLQQSVLSAESAQGYLKGYEQQVNIIDGIVADPTVGLSPSIQDFFKGLQSAASNPASAPARQQMISLANTLASRFRQIDSRLQEVRVGVNEQITSTVSQINALATKIADLNNGIAARTSGAGRDPNDLLDQRDAVIQELNKLVKVTTLQQTDGSLNVAVGSGQMLVLGGTANQFSAIPSATDPESISVSFKQGFSDVPIPDNLLQGGKLGALLNFRTNTLNLAQNALGRVAIGLGRTMNEQHRLGQDLDGNMGGDLFQVSTPRVVNYANNGGNANIQAKLSSVGELTNSDYRVVFTQAGTYDVIRLSDNYKQNATAAQIAAGYTMDGVTFTLTAGAPLAGDSFLVQPTRGGARDFQMLVTDTNRIATAAPFRTDAPLTNVGTGKVDGGVSNSPYDKVTINFTGAGTFTVTDTTTGAPIARPGAAVPLTNASYVWAYPANATVTVNGWQTTISGVPASGDQFVVDKTVASKGTVNTGTGTIGEVVPDPAARPVGAPVPNPPQSVFLPQLDKVRNNVTVTFTSPTQFNVVDNTTGTTLASGLNYNPAIANAVSFNGWSIKLSGAPVAGDVFKVGPNTNASADSRNALALAGLQTANVLGDGSATYQSAYSQMVSTVGNQASEVKIGVKAQDTLVKEANSQKSEFSGVNLDEEAANLLKYQQAYLAASKVISIAQETFKSILNI</sequence>
<feature type="domain" description="Flagellar hook-associated protein FlgK helical" evidence="9">
    <location>
        <begin position="96"/>
        <end position="327"/>
    </location>
</feature>
<evidence type="ECO:0000259" key="9">
    <source>
        <dbReference type="Pfam" id="PF22638"/>
    </source>
</evidence>
<evidence type="ECO:0000256" key="5">
    <source>
        <dbReference type="ARBA" id="ARBA00022525"/>
    </source>
</evidence>
<dbReference type="EMBL" id="JACHHY010000011">
    <property type="protein sequence ID" value="MBB5018736.1"/>
    <property type="molecule type" value="Genomic_DNA"/>
</dbReference>
<dbReference type="Pfam" id="PF21158">
    <property type="entry name" value="flgK_1st_1"/>
    <property type="match status" value="1"/>
</dbReference>
<evidence type="ECO:0000313" key="10">
    <source>
        <dbReference type="EMBL" id="MBB5018736.1"/>
    </source>
</evidence>
<keyword evidence="5" id="KW-0964">Secreted</keyword>
<comment type="caution">
    <text evidence="10">The sequence shown here is derived from an EMBL/GenBank/DDBJ whole genome shotgun (WGS) entry which is preliminary data.</text>
</comment>
<dbReference type="AlphaFoldDB" id="A0A840MQK8"/>
<comment type="subcellular location">
    <subcellularLocation>
        <location evidence="1">Bacterial flagellum</location>
    </subcellularLocation>
    <subcellularLocation>
        <location evidence="2">Secreted</location>
    </subcellularLocation>
</comment>
<dbReference type="SUPFAM" id="SSF64518">
    <property type="entry name" value="Phase 1 flagellin"/>
    <property type="match status" value="2"/>
</dbReference>
<feature type="domain" description="Flagellar hook-associated protein 1 D2-like" evidence="8">
    <location>
        <begin position="338"/>
        <end position="417"/>
    </location>
</feature>
<dbReference type="PANTHER" id="PTHR30033:SF1">
    <property type="entry name" value="FLAGELLAR HOOK-ASSOCIATED PROTEIN 1"/>
    <property type="match status" value="1"/>
</dbReference>
<dbReference type="Proteomes" id="UP000575898">
    <property type="component" value="Unassembled WGS sequence"/>
</dbReference>
<dbReference type="PANTHER" id="PTHR30033">
    <property type="entry name" value="FLAGELLAR HOOK-ASSOCIATED PROTEIN 1"/>
    <property type="match status" value="1"/>
</dbReference>
<dbReference type="Pfam" id="PF06429">
    <property type="entry name" value="Flg_bbr_C"/>
    <property type="match status" value="1"/>
</dbReference>
<dbReference type="GO" id="GO:0005198">
    <property type="term" value="F:structural molecule activity"/>
    <property type="evidence" value="ECO:0007669"/>
    <property type="project" value="InterPro"/>
</dbReference>
<evidence type="ECO:0000256" key="1">
    <source>
        <dbReference type="ARBA" id="ARBA00004365"/>
    </source>
</evidence>
<accession>A0A840MQK8</accession>
<dbReference type="InterPro" id="IPR010930">
    <property type="entry name" value="Flg_bb/hook_C_dom"/>
</dbReference>
<evidence type="ECO:0000259" key="8">
    <source>
        <dbReference type="Pfam" id="PF21158"/>
    </source>
</evidence>
<dbReference type="GO" id="GO:0044780">
    <property type="term" value="P:bacterial-type flagellum assembly"/>
    <property type="evidence" value="ECO:0007669"/>
    <property type="project" value="InterPro"/>
</dbReference>
<proteinExistence type="inferred from homology"/>
<evidence type="ECO:0000256" key="6">
    <source>
        <dbReference type="ARBA" id="ARBA00023143"/>
    </source>
</evidence>
<evidence type="ECO:0000256" key="4">
    <source>
        <dbReference type="ARBA" id="ARBA00016244"/>
    </source>
</evidence>
<keyword evidence="10" id="KW-0969">Cilium</keyword>
<dbReference type="Pfam" id="PF22638">
    <property type="entry name" value="FlgK_D1"/>
    <property type="match status" value="1"/>
</dbReference>
<name>A0A840MQK8_9PROT</name>
<feature type="domain" description="Flagellar basal-body/hook protein C-terminal" evidence="7">
    <location>
        <begin position="710"/>
        <end position="751"/>
    </location>
</feature>
<reference evidence="10 11" key="1">
    <citation type="submission" date="2020-08" db="EMBL/GenBank/DDBJ databases">
        <title>Genomic Encyclopedia of Type Strains, Phase IV (KMG-IV): sequencing the most valuable type-strain genomes for metagenomic binning, comparative biology and taxonomic classification.</title>
        <authorList>
            <person name="Goeker M."/>
        </authorList>
    </citation>
    <scope>NUCLEOTIDE SEQUENCE [LARGE SCALE GENOMIC DNA]</scope>
    <source>
        <strain evidence="10 11">DSM 27165</strain>
    </source>
</reference>
<dbReference type="PRINTS" id="PR01005">
    <property type="entry name" value="FLGHOOKAP1"/>
</dbReference>
<dbReference type="NCBIfam" id="TIGR02492">
    <property type="entry name" value="flgK_ends"/>
    <property type="match status" value="1"/>
</dbReference>
<keyword evidence="10" id="KW-0966">Cell projection</keyword>
<keyword evidence="10" id="KW-0282">Flagellum</keyword>
<keyword evidence="11" id="KW-1185">Reference proteome</keyword>
<dbReference type="InterPro" id="IPR002371">
    <property type="entry name" value="FlgK"/>
</dbReference>
<evidence type="ECO:0000256" key="3">
    <source>
        <dbReference type="ARBA" id="ARBA00009677"/>
    </source>
</evidence>
<dbReference type="InterPro" id="IPR049119">
    <property type="entry name" value="FlgK_D2-like"/>
</dbReference>